<organism evidence="7 8">
    <name type="scientific">Nostoc sphaeroides CCNUC1</name>
    <dbReference type="NCBI Taxonomy" id="2653204"/>
    <lineage>
        <taxon>Bacteria</taxon>
        <taxon>Bacillati</taxon>
        <taxon>Cyanobacteriota</taxon>
        <taxon>Cyanophyceae</taxon>
        <taxon>Nostocales</taxon>
        <taxon>Nostocaceae</taxon>
        <taxon>Nostoc</taxon>
    </lineage>
</organism>
<dbReference type="InterPro" id="IPR012902">
    <property type="entry name" value="N_methyl_site"/>
</dbReference>
<evidence type="ECO:0000256" key="1">
    <source>
        <dbReference type="ARBA" id="ARBA00004167"/>
    </source>
</evidence>
<dbReference type="Pfam" id="PF07963">
    <property type="entry name" value="N_methyl"/>
    <property type="match status" value="1"/>
</dbReference>
<dbReference type="PROSITE" id="PS00409">
    <property type="entry name" value="PROKAR_NTER_METHYL"/>
    <property type="match status" value="1"/>
</dbReference>
<evidence type="ECO:0000256" key="5">
    <source>
        <dbReference type="ARBA" id="ARBA00023136"/>
    </source>
</evidence>
<dbReference type="RefSeq" id="WP_152588135.1">
    <property type="nucleotide sequence ID" value="NZ_CP045226.1"/>
</dbReference>
<keyword evidence="2" id="KW-0488">Methylation</keyword>
<dbReference type="PANTHER" id="PTHR30093">
    <property type="entry name" value="GENERAL SECRETION PATHWAY PROTEIN G"/>
    <property type="match status" value="1"/>
</dbReference>
<dbReference type="GO" id="GO:0015627">
    <property type="term" value="C:type II protein secretion system complex"/>
    <property type="evidence" value="ECO:0007669"/>
    <property type="project" value="InterPro"/>
</dbReference>
<dbReference type="NCBIfam" id="TIGR02532">
    <property type="entry name" value="IV_pilin_GFxxxE"/>
    <property type="match status" value="1"/>
</dbReference>
<evidence type="ECO:0000313" key="7">
    <source>
        <dbReference type="EMBL" id="QFS43147.1"/>
    </source>
</evidence>
<dbReference type="AlphaFoldDB" id="A0A5P8VS44"/>
<dbReference type="InterPro" id="IPR000983">
    <property type="entry name" value="Bac_GSPG_pilin"/>
</dbReference>
<keyword evidence="8" id="KW-1185">Reference proteome</keyword>
<evidence type="ECO:0000256" key="4">
    <source>
        <dbReference type="ARBA" id="ARBA00022989"/>
    </source>
</evidence>
<dbReference type="PRINTS" id="PR00813">
    <property type="entry name" value="BCTERIALGSPG"/>
</dbReference>
<dbReference type="InterPro" id="IPR031975">
    <property type="entry name" value="Pilin_GH"/>
</dbReference>
<evidence type="ECO:0000256" key="2">
    <source>
        <dbReference type="ARBA" id="ARBA00022481"/>
    </source>
</evidence>
<dbReference type="PANTHER" id="PTHR30093:SF44">
    <property type="entry name" value="TYPE II SECRETION SYSTEM CORE PROTEIN G"/>
    <property type="match status" value="1"/>
</dbReference>
<accession>A0A5P8VS44</accession>
<dbReference type="EMBL" id="CP045226">
    <property type="protein sequence ID" value="QFS43147.1"/>
    <property type="molecule type" value="Genomic_DNA"/>
</dbReference>
<evidence type="ECO:0000313" key="8">
    <source>
        <dbReference type="Proteomes" id="UP000326678"/>
    </source>
</evidence>
<feature type="transmembrane region" description="Helical" evidence="6">
    <location>
        <begin position="25"/>
        <end position="47"/>
    </location>
</feature>
<name>A0A5P8VS44_9NOSO</name>
<dbReference type="GO" id="GO:0016020">
    <property type="term" value="C:membrane"/>
    <property type="evidence" value="ECO:0007669"/>
    <property type="project" value="UniProtKB-SubCell"/>
</dbReference>
<reference evidence="7 8" key="1">
    <citation type="submission" date="2019-10" db="EMBL/GenBank/DDBJ databases">
        <title>Genomic and transcriptomic insights into the perfect genentic adaptation of a filamentous nitrogen-fixing cyanobacterium to rice fields.</title>
        <authorList>
            <person name="Chen Z."/>
        </authorList>
    </citation>
    <scope>NUCLEOTIDE SEQUENCE [LARGE SCALE GENOMIC DNA]</scope>
    <source>
        <strain evidence="7">CCNUC1</strain>
    </source>
</reference>
<sequence length="187" mass="19858">MKTELKAKFLQHIIGKKKENEGFTLIELLVVIIIIGILSAIALPSFLNQANKGKQSEAKQYTGSMNRAQQAYFLENAAFTTSMDQLGLGIRTQTENYAYVVNGNTTLVANNGLSLKATLKSYMGVTVKSVVLSTSEATTLAVLCQSKDVGDQSANKTTGLAGATIAATSTAPLQPDCNSAFAELTSK</sequence>
<dbReference type="KEGG" id="nsh:GXM_00620"/>
<comment type="subcellular location">
    <subcellularLocation>
        <location evidence="1">Membrane</location>
        <topology evidence="1">Single-pass membrane protein</topology>
    </subcellularLocation>
</comment>
<proteinExistence type="predicted"/>
<dbReference type="SUPFAM" id="SSF54523">
    <property type="entry name" value="Pili subunits"/>
    <property type="match status" value="1"/>
</dbReference>
<keyword evidence="4 6" id="KW-1133">Transmembrane helix</keyword>
<keyword evidence="3 6" id="KW-0812">Transmembrane</keyword>
<dbReference type="Proteomes" id="UP000326678">
    <property type="component" value="Chromosome Gxm1"/>
</dbReference>
<dbReference type="GO" id="GO:0015628">
    <property type="term" value="P:protein secretion by the type II secretion system"/>
    <property type="evidence" value="ECO:0007669"/>
    <property type="project" value="InterPro"/>
</dbReference>
<dbReference type="Gene3D" id="3.30.700.10">
    <property type="entry name" value="Glycoprotein, Type 4 Pilin"/>
    <property type="match status" value="1"/>
</dbReference>
<evidence type="ECO:0000256" key="3">
    <source>
        <dbReference type="ARBA" id="ARBA00022692"/>
    </source>
</evidence>
<keyword evidence="5 6" id="KW-0472">Membrane</keyword>
<dbReference type="Pfam" id="PF16734">
    <property type="entry name" value="Pilin_GH"/>
    <property type="match status" value="1"/>
</dbReference>
<evidence type="ECO:0000256" key="6">
    <source>
        <dbReference type="SAM" id="Phobius"/>
    </source>
</evidence>
<dbReference type="InterPro" id="IPR045584">
    <property type="entry name" value="Pilin-like"/>
</dbReference>
<protein>
    <submittedName>
        <fullName evidence="7">Prepilin-type N-terminal cleavage/methylation domain-containing protein</fullName>
    </submittedName>
</protein>
<gene>
    <name evidence="7" type="ORF">GXM_00620</name>
</gene>